<organism evidence="3 4">
    <name type="scientific">Paenibacillus radicis</name>
    <name type="common">ex Gao et al. 2016</name>
    <dbReference type="NCBI Taxonomy" id="1737354"/>
    <lineage>
        <taxon>Bacteria</taxon>
        <taxon>Bacillati</taxon>
        <taxon>Bacillota</taxon>
        <taxon>Bacilli</taxon>
        <taxon>Bacillales</taxon>
        <taxon>Paenibacillaceae</taxon>
        <taxon>Paenibacillus</taxon>
    </lineage>
</organism>
<evidence type="ECO:0000313" key="3">
    <source>
        <dbReference type="EMBL" id="GGG74418.1"/>
    </source>
</evidence>
<keyword evidence="1" id="KW-0472">Membrane</keyword>
<feature type="domain" description="Cytochrome c assembly protein" evidence="2">
    <location>
        <begin position="78"/>
        <end position="269"/>
    </location>
</feature>
<feature type="transmembrane region" description="Helical" evidence="1">
    <location>
        <begin position="12"/>
        <end position="28"/>
    </location>
</feature>
<feature type="transmembrane region" description="Helical" evidence="1">
    <location>
        <begin position="97"/>
        <end position="115"/>
    </location>
</feature>
<dbReference type="AlphaFoldDB" id="A0A917HCG5"/>
<dbReference type="EMBL" id="BMHY01000006">
    <property type="protein sequence ID" value="GGG74418.1"/>
    <property type="molecule type" value="Genomic_DNA"/>
</dbReference>
<evidence type="ECO:0000259" key="2">
    <source>
        <dbReference type="Pfam" id="PF01578"/>
    </source>
</evidence>
<dbReference type="Proteomes" id="UP000600247">
    <property type="component" value="Unassembled WGS sequence"/>
</dbReference>
<comment type="caution">
    <text evidence="3">The sequence shown here is derived from an EMBL/GenBank/DDBJ whole genome shotgun (WGS) entry which is preliminary data.</text>
</comment>
<dbReference type="InterPro" id="IPR002541">
    <property type="entry name" value="Cyt_c_assembly"/>
</dbReference>
<feature type="transmembrane region" description="Helical" evidence="1">
    <location>
        <begin position="223"/>
        <end position="243"/>
    </location>
</feature>
<dbReference type="PANTHER" id="PTHR38034">
    <property type="entry name" value="INNER MEMBRANE PROTEIN YPJD"/>
    <property type="match status" value="1"/>
</dbReference>
<keyword evidence="1" id="KW-1133">Transmembrane helix</keyword>
<feature type="transmembrane region" description="Helical" evidence="1">
    <location>
        <begin position="72"/>
        <end position="90"/>
    </location>
</feature>
<feature type="transmembrane region" description="Helical" evidence="1">
    <location>
        <begin position="40"/>
        <end position="60"/>
    </location>
</feature>
<keyword evidence="4" id="KW-1185">Reference proteome</keyword>
<evidence type="ECO:0000256" key="1">
    <source>
        <dbReference type="SAM" id="Phobius"/>
    </source>
</evidence>
<reference evidence="3 4" key="1">
    <citation type="journal article" date="2014" name="Int. J. Syst. Evol. Microbiol.">
        <title>Complete genome sequence of Corynebacterium casei LMG S-19264T (=DSM 44701T), isolated from a smear-ripened cheese.</title>
        <authorList>
            <consortium name="US DOE Joint Genome Institute (JGI-PGF)"/>
            <person name="Walter F."/>
            <person name="Albersmeier A."/>
            <person name="Kalinowski J."/>
            <person name="Ruckert C."/>
        </authorList>
    </citation>
    <scope>NUCLEOTIDE SEQUENCE [LARGE SCALE GENOMIC DNA]</scope>
    <source>
        <strain evidence="3 4">CGMCC 1.15286</strain>
    </source>
</reference>
<accession>A0A917HCG5</accession>
<name>A0A917HCG5_9BACL</name>
<protein>
    <submittedName>
        <fullName evidence="3">Protein HemX</fullName>
    </submittedName>
</protein>
<dbReference type="GO" id="GO:0005886">
    <property type="term" value="C:plasma membrane"/>
    <property type="evidence" value="ECO:0007669"/>
    <property type="project" value="TreeGrafter"/>
</dbReference>
<evidence type="ECO:0000313" key="4">
    <source>
        <dbReference type="Proteomes" id="UP000600247"/>
    </source>
</evidence>
<keyword evidence="1" id="KW-0812">Transmembrane</keyword>
<feature type="transmembrane region" description="Helical" evidence="1">
    <location>
        <begin position="190"/>
        <end position="211"/>
    </location>
</feature>
<dbReference type="GO" id="GO:0017004">
    <property type="term" value="P:cytochrome complex assembly"/>
    <property type="evidence" value="ECO:0007669"/>
    <property type="project" value="InterPro"/>
</dbReference>
<gene>
    <name evidence="3" type="primary">hemX</name>
    <name evidence="3" type="ORF">GCM10010918_33220</name>
</gene>
<feature type="transmembrane region" description="Helical" evidence="1">
    <location>
        <begin position="255"/>
        <end position="273"/>
    </location>
</feature>
<proteinExistence type="predicted"/>
<dbReference type="PANTHER" id="PTHR38034:SF1">
    <property type="entry name" value="INNER MEMBRANE PROTEIN YPJD"/>
    <property type="match status" value="1"/>
</dbReference>
<dbReference type="InterPro" id="IPR052372">
    <property type="entry name" value="YpjD/HemX"/>
</dbReference>
<dbReference type="Pfam" id="PF01578">
    <property type="entry name" value="Cytochrom_C_asm"/>
    <property type="match status" value="1"/>
</dbReference>
<feature type="transmembrane region" description="Helical" evidence="1">
    <location>
        <begin position="135"/>
        <end position="161"/>
    </location>
</feature>
<sequence>MEALMGTQNWLYDTILYMYALSLLFYFSDFMDANRRAKRIGTGLLIFVWILQTVFLVIRIFDHLEMTSISTFEYWLGFSWLLVTISLVISRFFKIEFIVFLVNIVGFAVLALNMYSLPGEESRLALSSTMRELLFVHISLILCAYAALTVGAIFAGMYLFLHQQLKDKRWSKYVRRFPSLDTIERYSDRAIIIGVPLLAMSLSVAVTLLLIEGQTSLLLDWKVVSSFAALVMYIIYVVQRAMLNRPGTQLARLHVLAFFVLILNLLSNFISAFH</sequence>
<dbReference type="GO" id="GO:0020037">
    <property type="term" value="F:heme binding"/>
    <property type="evidence" value="ECO:0007669"/>
    <property type="project" value="InterPro"/>
</dbReference>